<name>A0A0F9SEE5_9ZZZZ</name>
<dbReference type="PROSITE" id="PS51379">
    <property type="entry name" value="4FE4S_FER_2"/>
    <property type="match status" value="2"/>
</dbReference>
<feature type="domain" description="4Fe-4S ferredoxin-type" evidence="1">
    <location>
        <begin position="328"/>
        <end position="358"/>
    </location>
</feature>
<sequence length="372" mass="41881">MTQVELEESHEHIRQLFSAGFSTPLPKHELTEKLISSMYNEEEASVIYSSFKEIKEYLTVDEISERSGVKDKEKLKKMLNRMVYKGTLMRGRNSTYYMFSYLPGIFEAYFTAVRDTPERLKEAGKAHRGLRKINFDRSVTEPTDFNKKSGWRYMPAMEPVIRSIEVNEEVPVKNEILPYEVLEKYMSAYDVFSETPCSCRESAKLAGESCERTHENFCIQAGDYAKDSIANGTGVKLSFDEVMIRFKEAEEHGLVHSTANKLDPSMFVCNCCPCCCMALAPVIKGFRLGAAKSNFDPVVDHDLCALCDTCVDICPMEIIEHTDDPDGEKITIGLDEGCLGCGLCASNCPEEAISLEKVRNDIPRQSMGGLFS</sequence>
<evidence type="ECO:0000313" key="2">
    <source>
        <dbReference type="EMBL" id="KKN65389.1"/>
    </source>
</evidence>
<comment type="caution">
    <text evidence="2">The sequence shown here is derived from an EMBL/GenBank/DDBJ whole genome shotgun (WGS) entry which is preliminary data.</text>
</comment>
<organism evidence="2">
    <name type="scientific">marine sediment metagenome</name>
    <dbReference type="NCBI Taxonomy" id="412755"/>
    <lineage>
        <taxon>unclassified sequences</taxon>
        <taxon>metagenomes</taxon>
        <taxon>ecological metagenomes</taxon>
    </lineage>
</organism>
<gene>
    <name evidence="2" type="ORF">LCGC14_0482020</name>
</gene>
<dbReference type="Gene3D" id="3.30.70.20">
    <property type="match status" value="1"/>
</dbReference>
<dbReference type="SUPFAM" id="SSF54862">
    <property type="entry name" value="4Fe-4S ferredoxins"/>
    <property type="match status" value="1"/>
</dbReference>
<reference evidence="2" key="1">
    <citation type="journal article" date="2015" name="Nature">
        <title>Complex archaea that bridge the gap between prokaryotes and eukaryotes.</title>
        <authorList>
            <person name="Spang A."/>
            <person name="Saw J.H."/>
            <person name="Jorgensen S.L."/>
            <person name="Zaremba-Niedzwiedzka K."/>
            <person name="Martijn J."/>
            <person name="Lind A.E."/>
            <person name="van Eijk R."/>
            <person name="Schleper C."/>
            <person name="Guy L."/>
            <person name="Ettema T.J."/>
        </authorList>
    </citation>
    <scope>NUCLEOTIDE SEQUENCE</scope>
</reference>
<evidence type="ECO:0000259" key="1">
    <source>
        <dbReference type="PROSITE" id="PS51379"/>
    </source>
</evidence>
<dbReference type="InterPro" id="IPR017900">
    <property type="entry name" value="4Fe4S_Fe_S_CS"/>
</dbReference>
<dbReference type="AlphaFoldDB" id="A0A0F9SEE5"/>
<protein>
    <recommendedName>
        <fullName evidence="1">4Fe-4S ferredoxin-type domain-containing protein</fullName>
    </recommendedName>
</protein>
<proteinExistence type="predicted"/>
<dbReference type="Pfam" id="PF12838">
    <property type="entry name" value="Fer4_7"/>
    <property type="match status" value="1"/>
</dbReference>
<accession>A0A0F9SEE5</accession>
<dbReference type="PROSITE" id="PS00198">
    <property type="entry name" value="4FE4S_FER_1"/>
    <property type="match status" value="1"/>
</dbReference>
<dbReference type="EMBL" id="LAZR01000525">
    <property type="protein sequence ID" value="KKN65389.1"/>
    <property type="molecule type" value="Genomic_DNA"/>
</dbReference>
<feature type="domain" description="4Fe-4S ferredoxin-type" evidence="1">
    <location>
        <begin position="295"/>
        <end position="324"/>
    </location>
</feature>
<dbReference type="InterPro" id="IPR017896">
    <property type="entry name" value="4Fe4S_Fe-S-bd"/>
</dbReference>